<gene>
    <name evidence="2" type="ORF">GS399_01835</name>
</gene>
<dbReference type="RefSeq" id="WP_160842869.1">
    <property type="nucleotide sequence ID" value="NZ_WVHT01000001.1"/>
</dbReference>
<comment type="caution">
    <text evidence="2">The sequence shown here is derived from an EMBL/GenBank/DDBJ whole genome shotgun (WGS) entry which is preliminary data.</text>
</comment>
<protein>
    <recommendedName>
        <fullName evidence="1">DUF5689 domain-containing protein</fullName>
    </recommendedName>
</protein>
<reference evidence="2 3" key="1">
    <citation type="submission" date="2019-11" db="EMBL/GenBank/DDBJ databases">
        <title>Pedobacter sp. HMF7647 Genome sequencing and assembly.</title>
        <authorList>
            <person name="Kang H."/>
            <person name="Kim H."/>
            <person name="Joh K."/>
        </authorList>
    </citation>
    <scope>NUCLEOTIDE SEQUENCE [LARGE SCALE GENOMIC DNA]</scope>
    <source>
        <strain evidence="2 3">HMF7647</strain>
    </source>
</reference>
<dbReference type="EMBL" id="WVHT01000001">
    <property type="protein sequence ID" value="MXV49697.1"/>
    <property type="molecule type" value="Genomic_DNA"/>
</dbReference>
<organism evidence="2 3">
    <name type="scientific">Hufsiella arboris</name>
    <dbReference type="NCBI Taxonomy" id="2695275"/>
    <lineage>
        <taxon>Bacteria</taxon>
        <taxon>Pseudomonadati</taxon>
        <taxon>Bacteroidota</taxon>
        <taxon>Sphingobacteriia</taxon>
        <taxon>Sphingobacteriales</taxon>
        <taxon>Sphingobacteriaceae</taxon>
        <taxon>Hufsiella</taxon>
    </lineage>
</organism>
<evidence type="ECO:0000313" key="2">
    <source>
        <dbReference type="EMBL" id="MXV49697.1"/>
    </source>
</evidence>
<proteinExistence type="predicted"/>
<name>A0A7K1Y531_9SPHI</name>
<dbReference type="AlphaFoldDB" id="A0A7K1Y531"/>
<evidence type="ECO:0000259" key="1">
    <source>
        <dbReference type="Pfam" id="PF18942"/>
    </source>
</evidence>
<feature type="domain" description="DUF5689" evidence="1">
    <location>
        <begin position="37"/>
        <end position="233"/>
    </location>
</feature>
<dbReference type="Pfam" id="PF18942">
    <property type="entry name" value="DUF5689"/>
    <property type="match status" value="1"/>
</dbReference>
<accession>A0A7K1Y531</accession>
<dbReference type="InterPro" id="IPR043744">
    <property type="entry name" value="DUF5689"/>
</dbReference>
<dbReference type="Proteomes" id="UP000466586">
    <property type="component" value="Unassembled WGS sequence"/>
</dbReference>
<evidence type="ECO:0000313" key="3">
    <source>
        <dbReference type="Proteomes" id="UP000466586"/>
    </source>
</evidence>
<sequence length="510" mass="53850">MKNKLSLIIFLLAAALCQTGCKKGNYPGGAVSPYLGIFDLRALYKGTDITLNEDNMYGCSKLTGVVTSDHSGGNLPANLLIMQDSRRLGKIRGIALSVGDEATKYVPGDSIIVDIVGAVLKRENGTLQVSNVKSGAISKVASGKSIPVNKVTENAILANPDAYESTFVAIVKAGFNPLPSPEDVLSGNKIINDGFGNITLHTEAKASFASTPLPVLANYYGIIFTTTGENGALVPQQRLRTIKDLAVLSSTIEIAPVVISGFMADLQGADGNYEYIQLMATRDINFAATPFSVFVTNNANASTPTGYPANGWATGGLRTYKFNLTSGTAKKGTFFYVGGTGLMINGANSTSMASSNWIRSFNYSTTNGDDGVGTKTSGLFANSGNASGVAVFQGTQVNAATKPVDVIFVATGGSLFTAGPPAVGYRITNNDWYDVKNPITLTDQPFYSSGTNTLHLDYTTPADAGFFNQLGGEYNPALGRWTKARKQNNILLTKSSLLTEIEGETSTKIK</sequence>
<keyword evidence="3" id="KW-1185">Reference proteome</keyword>